<sequence>MDELINSEKDVELLRLEGIIENLLGDDERVSDIFTKLADGVFEFPTYHYSEVRDHVNDHCKKRCSRWMATLRGKYFNNPWAGISTIAAGVLLLLRFYTDYSSYTNPNTLAEQCYIYSPILLPKFTCSIDANQTKNKIKQLSIMG</sequence>
<keyword evidence="1" id="KW-1133">Transmembrane helix</keyword>
<comment type="caution">
    <text evidence="2">The sequence shown here is derived from an EMBL/GenBank/DDBJ whole genome shotgun (WGS) entry which is preliminary data.</text>
</comment>
<dbReference type="Proteomes" id="UP001415857">
    <property type="component" value="Unassembled WGS sequence"/>
</dbReference>
<evidence type="ECO:0000256" key="1">
    <source>
        <dbReference type="SAM" id="Phobius"/>
    </source>
</evidence>
<dbReference type="Pfam" id="PF03140">
    <property type="entry name" value="DUF247"/>
    <property type="match status" value="1"/>
</dbReference>
<evidence type="ECO:0000313" key="2">
    <source>
        <dbReference type="EMBL" id="KAK9268901.1"/>
    </source>
</evidence>
<dbReference type="InterPro" id="IPR004158">
    <property type="entry name" value="DUF247_pln"/>
</dbReference>
<keyword evidence="1" id="KW-0472">Membrane</keyword>
<reference evidence="2 3" key="1">
    <citation type="journal article" date="2024" name="Plant J.">
        <title>Genome sequences and population genomics reveal climatic adaptation and genomic divergence between two closely related sweetgum species.</title>
        <authorList>
            <person name="Xu W.Q."/>
            <person name="Ren C.Q."/>
            <person name="Zhang X.Y."/>
            <person name="Comes H.P."/>
            <person name="Liu X.H."/>
            <person name="Li Y.G."/>
            <person name="Kettle C.J."/>
            <person name="Jalonen R."/>
            <person name="Gaisberger H."/>
            <person name="Ma Y.Z."/>
            <person name="Qiu Y.X."/>
        </authorList>
    </citation>
    <scope>NUCLEOTIDE SEQUENCE [LARGE SCALE GENOMIC DNA]</scope>
    <source>
        <strain evidence="2">Hangzhou</strain>
    </source>
</reference>
<name>A0AAP0NAV5_LIQFO</name>
<organism evidence="2 3">
    <name type="scientific">Liquidambar formosana</name>
    <name type="common">Formosan gum</name>
    <dbReference type="NCBI Taxonomy" id="63359"/>
    <lineage>
        <taxon>Eukaryota</taxon>
        <taxon>Viridiplantae</taxon>
        <taxon>Streptophyta</taxon>
        <taxon>Embryophyta</taxon>
        <taxon>Tracheophyta</taxon>
        <taxon>Spermatophyta</taxon>
        <taxon>Magnoliopsida</taxon>
        <taxon>eudicotyledons</taxon>
        <taxon>Gunneridae</taxon>
        <taxon>Pentapetalae</taxon>
        <taxon>Saxifragales</taxon>
        <taxon>Altingiaceae</taxon>
        <taxon>Liquidambar</taxon>
    </lineage>
</organism>
<proteinExistence type="predicted"/>
<keyword evidence="3" id="KW-1185">Reference proteome</keyword>
<accession>A0AAP0NAV5</accession>
<protein>
    <submittedName>
        <fullName evidence="2">Uncharacterized protein</fullName>
    </submittedName>
</protein>
<dbReference type="AlphaFoldDB" id="A0AAP0NAV5"/>
<evidence type="ECO:0000313" key="3">
    <source>
        <dbReference type="Proteomes" id="UP001415857"/>
    </source>
</evidence>
<dbReference type="PANTHER" id="PTHR31170">
    <property type="entry name" value="BNAC04G53230D PROTEIN"/>
    <property type="match status" value="1"/>
</dbReference>
<dbReference type="PANTHER" id="PTHR31170:SF17">
    <property type="match status" value="1"/>
</dbReference>
<feature type="transmembrane region" description="Helical" evidence="1">
    <location>
        <begin position="75"/>
        <end position="97"/>
    </location>
</feature>
<gene>
    <name evidence="2" type="ORF">L1049_000666</name>
</gene>
<dbReference type="EMBL" id="JBBPBK010000015">
    <property type="protein sequence ID" value="KAK9268901.1"/>
    <property type="molecule type" value="Genomic_DNA"/>
</dbReference>
<keyword evidence="1" id="KW-0812">Transmembrane</keyword>